<reference evidence="9" key="1">
    <citation type="journal article" date="2019" name="Int. J. Syst. Evol. Microbiol.">
        <title>The Global Catalogue of Microorganisms (GCM) 10K type strain sequencing project: providing services to taxonomists for standard genome sequencing and annotation.</title>
        <authorList>
            <consortium name="The Broad Institute Genomics Platform"/>
            <consortium name="The Broad Institute Genome Sequencing Center for Infectious Disease"/>
            <person name="Wu L."/>
            <person name="Ma J."/>
        </authorList>
    </citation>
    <scope>NUCLEOTIDE SEQUENCE [LARGE SCALE GENOMIC DNA]</scope>
    <source>
        <strain evidence="9">CCUG 46385</strain>
    </source>
</reference>
<keyword evidence="9" id="KW-1185">Reference proteome</keyword>
<keyword evidence="4 7" id="KW-0406">Ion transport</keyword>
<keyword evidence="3 7" id="KW-0375">Hydrogen ion transport</keyword>
<dbReference type="NCBIfam" id="TIGR01145">
    <property type="entry name" value="ATP_synt_delta"/>
    <property type="match status" value="1"/>
</dbReference>
<sequence>MGELAHERYGNLLFQVAQEEAIHFEIYRQLEYIGEVYRQEEEYIHLLKSSYFSKQERREMVDKVFAQNCHPYIVNFLKILVDKERIGAFPEIFEMYKKKHCEHENIKEFFVTTAVEMTEEQKQRLTKKLEEANPNKKIELKNLVDNSILGGIKIKTDDKELDRSFESMLKDMKKDLQETII</sequence>
<dbReference type="PRINTS" id="PR00125">
    <property type="entry name" value="ATPASEDELTA"/>
</dbReference>
<dbReference type="HAMAP" id="MF_01416">
    <property type="entry name" value="ATP_synth_delta_bact"/>
    <property type="match status" value="1"/>
</dbReference>
<dbReference type="RefSeq" id="WP_379787047.1">
    <property type="nucleotide sequence ID" value="NZ_JBHSHL010000003.1"/>
</dbReference>
<dbReference type="SUPFAM" id="SSF47928">
    <property type="entry name" value="N-terminal domain of the delta subunit of the F1F0-ATP synthase"/>
    <property type="match status" value="1"/>
</dbReference>
<dbReference type="Gene3D" id="1.10.520.20">
    <property type="entry name" value="N-terminal domain of the delta subunit of the F1F0-ATP synthase"/>
    <property type="match status" value="1"/>
</dbReference>
<evidence type="ECO:0000256" key="5">
    <source>
        <dbReference type="ARBA" id="ARBA00023136"/>
    </source>
</evidence>
<evidence type="ECO:0000256" key="3">
    <source>
        <dbReference type="ARBA" id="ARBA00022781"/>
    </source>
</evidence>
<evidence type="ECO:0000256" key="7">
    <source>
        <dbReference type="HAMAP-Rule" id="MF_01416"/>
    </source>
</evidence>
<dbReference type="EMBL" id="JBHSHL010000003">
    <property type="protein sequence ID" value="MFC4803602.1"/>
    <property type="molecule type" value="Genomic_DNA"/>
</dbReference>
<keyword evidence="7" id="KW-1003">Cell membrane</keyword>
<dbReference type="InterPro" id="IPR026015">
    <property type="entry name" value="ATP_synth_OSCP/delta_N_sf"/>
</dbReference>
<keyword evidence="2 7" id="KW-0813">Transport</keyword>
<comment type="similarity">
    <text evidence="7">Belongs to the ATPase delta chain family.</text>
</comment>
<keyword evidence="6 7" id="KW-0066">ATP synthesis</keyword>
<evidence type="ECO:0000313" key="9">
    <source>
        <dbReference type="Proteomes" id="UP001595916"/>
    </source>
</evidence>
<evidence type="ECO:0000256" key="4">
    <source>
        <dbReference type="ARBA" id="ARBA00023065"/>
    </source>
</evidence>
<comment type="subcellular location">
    <subcellularLocation>
        <location evidence="7">Cell membrane</location>
        <topology evidence="7">Peripheral membrane protein</topology>
    </subcellularLocation>
    <subcellularLocation>
        <location evidence="1">Membrane</location>
    </subcellularLocation>
</comment>
<keyword evidence="5 7" id="KW-0472">Membrane</keyword>
<comment type="function">
    <text evidence="7">This protein is part of the stalk that links CF(0) to CF(1). It either transmits conformational changes from CF(0) to CF(1) or is implicated in proton conduction.</text>
</comment>
<proteinExistence type="inferred from homology"/>
<gene>
    <name evidence="7 8" type="primary">atpH</name>
    <name evidence="8" type="ORF">ACFO4R_00765</name>
</gene>
<dbReference type="PANTHER" id="PTHR11910">
    <property type="entry name" value="ATP SYNTHASE DELTA CHAIN"/>
    <property type="match status" value="1"/>
</dbReference>
<evidence type="ECO:0000256" key="2">
    <source>
        <dbReference type="ARBA" id="ARBA00022448"/>
    </source>
</evidence>
<name>A0ABV9QII5_9FIRM</name>
<dbReference type="InterPro" id="IPR000711">
    <property type="entry name" value="ATPase_OSCP/dsu"/>
</dbReference>
<evidence type="ECO:0000313" key="8">
    <source>
        <dbReference type="EMBL" id="MFC4803602.1"/>
    </source>
</evidence>
<evidence type="ECO:0000256" key="6">
    <source>
        <dbReference type="ARBA" id="ARBA00023310"/>
    </source>
</evidence>
<comment type="caution">
    <text evidence="8">The sequence shown here is derived from an EMBL/GenBank/DDBJ whole genome shotgun (WGS) entry which is preliminary data.</text>
</comment>
<keyword evidence="7" id="KW-0139">CF(1)</keyword>
<evidence type="ECO:0000256" key="1">
    <source>
        <dbReference type="ARBA" id="ARBA00004370"/>
    </source>
</evidence>
<protein>
    <recommendedName>
        <fullName evidence="7">ATP synthase subunit delta</fullName>
    </recommendedName>
    <alternativeName>
        <fullName evidence="7">ATP synthase F(1) sector subunit delta</fullName>
    </alternativeName>
    <alternativeName>
        <fullName evidence="7">F-type ATPase subunit delta</fullName>
        <shortName evidence="7">F-ATPase subunit delta</shortName>
    </alternativeName>
</protein>
<dbReference type="Pfam" id="PF00213">
    <property type="entry name" value="OSCP"/>
    <property type="match status" value="1"/>
</dbReference>
<comment type="function">
    <text evidence="7">F(1)F(0) ATP synthase produces ATP from ADP in the presence of a proton or sodium gradient. F-type ATPases consist of two structural domains, F(1) containing the extramembraneous catalytic core and F(0) containing the membrane proton channel, linked together by a central stalk and a peripheral stalk. During catalysis, ATP synthesis in the catalytic domain of F(1) is coupled via a rotary mechanism of the central stalk subunits to proton translocation.</text>
</comment>
<accession>A0ABV9QII5</accession>
<organism evidence="8 9">
    <name type="scientific">Filifactor villosus</name>
    <dbReference type="NCBI Taxonomy" id="29374"/>
    <lineage>
        <taxon>Bacteria</taxon>
        <taxon>Bacillati</taxon>
        <taxon>Bacillota</taxon>
        <taxon>Clostridia</taxon>
        <taxon>Peptostreptococcales</taxon>
        <taxon>Filifactoraceae</taxon>
        <taxon>Filifactor</taxon>
    </lineage>
</organism>
<dbReference type="Proteomes" id="UP001595916">
    <property type="component" value="Unassembled WGS sequence"/>
</dbReference>